<protein>
    <submittedName>
        <fullName evidence="3">MerR family transcriptional regulator</fullName>
    </submittedName>
</protein>
<dbReference type="PROSITE" id="PS50937">
    <property type="entry name" value="HTH_MERR_2"/>
    <property type="match status" value="1"/>
</dbReference>
<dbReference type="Proteomes" id="UP000616779">
    <property type="component" value="Unassembled WGS sequence"/>
</dbReference>
<dbReference type="Pfam" id="PF13411">
    <property type="entry name" value="MerR_1"/>
    <property type="match status" value="1"/>
</dbReference>
<dbReference type="InterPro" id="IPR047057">
    <property type="entry name" value="MerR_fam"/>
</dbReference>
<gene>
    <name evidence="3" type="ORF">GC098_29825</name>
</gene>
<dbReference type="SUPFAM" id="SSF46955">
    <property type="entry name" value="Putative DNA-binding domain"/>
    <property type="match status" value="1"/>
</dbReference>
<dbReference type="PROSITE" id="PS00552">
    <property type="entry name" value="HTH_MERR_1"/>
    <property type="match status" value="1"/>
</dbReference>
<evidence type="ECO:0000313" key="3">
    <source>
        <dbReference type="EMBL" id="NOU75526.1"/>
    </source>
</evidence>
<reference evidence="3 4" key="1">
    <citation type="submission" date="2019-10" db="EMBL/GenBank/DDBJ databases">
        <title>Description of Paenibacillus terrestris sp. nov.</title>
        <authorList>
            <person name="Carlier A."/>
            <person name="Qi S."/>
        </authorList>
    </citation>
    <scope>NUCLEOTIDE SEQUENCE [LARGE SCALE GENOMIC DNA]</scope>
    <source>
        <strain evidence="3 4">LMG 31458</strain>
    </source>
</reference>
<dbReference type="InterPro" id="IPR000551">
    <property type="entry name" value="MerR-type_HTH_dom"/>
</dbReference>
<evidence type="ECO:0000259" key="2">
    <source>
        <dbReference type="PROSITE" id="PS50937"/>
    </source>
</evidence>
<evidence type="ECO:0000313" key="4">
    <source>
        <dbReference type="Proteomes" id="UP000616779"/>
    </source>
</evidence>
<dbReference type="PANTHER" id="PTHR30204:SF98">
    <property type="entry name" value="HTH-TYPE TRANSCRIPTIONAL REGULATOR ADHR"/>
    <property type="match status" value="1"/>
</dbReference>
<dbReference type="PANTHER" id="PTHR30204">
    <property type="entry name" value="REDOX-CYCLING DRUG-SENSING TRANSCRIPTIONAL ACTIVATOR SOXR"/>
    <property type="match status" value="1"/>
</dbReference>
<dbReference type="PRINTS" id="PR00040">
    <property type="entry name" value="HTHMERR"/>
</dbReference>
<proteinExistence type="predicted"/>
<keyword evidence="1" id="KW-0238">DNA-binding</keyword>
<dbReference type="Gene3D" id="1.10.1660.10">
    <property type="match status" value="1"/>
</dbReference>
<comment type="caution">
    <text evidence="3">The sequence shown here is derived from an EMBL/GenBank/DDBJ whole genome shotgun (WGS) entry which is preliminary data.</text>
</comment>
<dbReference type="SMART" id="SM00422">
    <property type="entry name" value="HTH_MERR"/>
    <property type="match status" value="1"/>
</dbReference>
<dbReference type="CDD" id="cd01109">
    <property type="entry name" value="HTH_YyaN"/>
    <property type="match status" value="1"/>
</dbReference>
<keyword evidence="4" id="KW-1185">Reference proteome</keyword>
<sequence>MKSNKLSRIINKLGGGRGMESTFSIAEISKRTGLSYDTIRYYEKIGLLPPVKRKENGQKEYDKLHLDRFVFITHLKRTNMPLKEIERYMTLASARNYESCYSVLNEHKLKIESQMAEMHTTLEMMNYKLDHFKDLMKRSGLGGE</sequence>
<organism evidence="3 4">
    <name type="scientific">Paenibacillus phytorum</name>
    <dbReference type="NCBI Taxonomy" id="2654977"/>
    <lineage>
        <taxon>Bacteria</taxon>
        <taxon>Bacillati</taxon>
        <taxon>Bacillota</taxon>
        <taxon>Bacilli</taxon>
        <taxon>Bacillales</taxon>
        <taxon>Paenibacillaceae</taxon>
        <taxon>Paenibacillus</taxon>
    </lineage>
</organism>
<accession>A0ABX1Y620</accession>
<feature type="domain" description="HTH merR-type" evidence="2">
    <location>
        <begin position="22"/>
        <end position="91"/>
    </location>
</feature>
<dbReference type="EMBL" id="WHOA01000218">
    <property type="protein sequence ID" value="NOU75526.1"/>
    <property type="molecule type" value="Genomic_DNA"/>
</dbReference>
<name>A0ABX1Y620_9BACL</name>
<evidence type="ECO:0000256" key="1">
    <source>
        <dbReference type="ARBA" id="ARBA00023125"/>
    </source>
</evidence>
<dbReference type="InterPro" id="IPR009061">
    <property type="entry name" value="DNA-bd_dom_put_sf"/>
</dbReference>